<reference evidence="2" key="1">
    <citation type="journal article" date="2019" name="Int. J. Syst. Evol. Microbiol.">
        <title>The Global Catalogue of Microorganisms (GCM) 10K type strain sequencing project: providing services to taxonomists for standard genome sequencing and annotation.</title>
        <authorList>
            <consortium name="The Broad Institute Genomics Platform"/>
            <consortium name="The Broad Institute Genome Sequencing Center for Infectious Disease"/>
            <person name="Wu L."/>
            <person name="Ma J."/>
        </authorList>
    </citation>
    <scope>NUCLEOTIDE SEQUENCE [LARGE SCALE GENOMIC DNA]</scope>
    <source>
        <strain evidence="2">CGMCC 1.9106</strain>
    </source>
</reference>
<proteinExistence type="predicted"/>
<evidence type="ECO:0000313" key="2">
    <source>
        <dbReference type="Proteomes" id="UP001596392"/>
    </source>
</evidence>
<keyword evidence="2" id="KW-1185">Reference proteome</keyword>
<sequence length="89" mass="8969">MIQDKALMRQYLSADPGRTVVAAPVTGPAQVLDALAACGLPAVVKLASGTGSGSFSVVRDPAGAAAAVAWVLGTVHPVAWWRNSSTAPN</sequence>
<dbReference type="EMBL" id="JBHTAC010000033">
    <property type="protein sequence ID" value="MFC7246022.1"/>
    <property type="molecule type" value="Genomic_DNA"/>
</dbReference>
<protein>
    <recommendedName>
        <fullName evidence="3">ATP-grasp domain-containing protein</fullName>
    </recommendedName>
</protein>
<accession>A0ABW2H4V2</accession>
<organism evidence="1 2">
    <name type="scientific">Catellatospora aurea</name>
    <dbReference type="NCBI Taxonomy" id="1337874"/>
    <lineage>
        <taxon>Bacteria</taxon>
        <taxon>Bacillati</taxon>
        <taxon>Actinomycetota</taxon>
        <taxon>Actinomycetes</taxon>
        <taxon>Micromonosporales</taxon>
        <taxon>Micromonosporaceae</taxon>
        <taxon>Catellatospora</taxon>
    </lineage>
</organism>
<name>A0ABW2H4V2_9ACTN</name>
<dbReference type="Gene3D" id="3.30.470.20">
    <property type="entry name" value="ATP-grasp fold, B domain"/>
    <property type="match status" value="1"/>
</dbReference>
<evidence type="ECO:0000313" key="1">
    <source>
        <dbReference type="EMBL" id="MFC7246022.1"/>
    </source>
</evidence>
<dbReference type="Proteomes" id="UP001596392">
    <property type="component" value="Unassembled WGS sequence"/>
</dbReference>
<comment type="caution">
    <text evidence="1">The sequence shown here is derived from an EMBL/GenBank/DDBJ whole genome shotgun (WGS) entry which is preliminary data.</text>
</comment>
<gene>
    <name evidence="1" type="ORF">ACFQO7_26390</name>
</gene>
<dbReference type="SUPFAM" id="SSF56059">
    <property type="entry name" value="Glutathione synthetase ATP-binding domain-like"/>
    <property type="match status" value="1"/>
</dbReference>
<evidence type="ECO:0008006" key="3">
    <source>
        <dbReference type="Google" id="ProtNLM"/>
    </source>
</evidence>